<organism evidence="1 2">
    <name type="scientific">Artomyces pyxidatus</name>
    <dbReference type="NCBI Taxonomy" id="48021"/>
    <lineage>
        <taxon>Eukaryota</taxon>
        <taxon>Fungi</taxon>
        <taxon>Dikarya</taxon>
        <taxon>Basidiomycota</taxon>
        <taxon>Agaricomycotina</taxon>
        <taxon>Agaricomycetes</taxon>
        <taxon>Russulales</taxon>
        <taxon>Auriscalpiaceae</taxon>
        <taxon>Artomyces</taxon>
    </lineage>
</organism>
<proteinExistence type="predicted"/>
<comment type="caution">
    <text evidence="1">The sequence shown here is derived from an EMBL/GenBank/DDBJ whole genome shotgun (WGS) entry which is preliminary data.</text>
</comment>
<protein>
    <submittedName>
        <fullName evidence="1">DUF1479-domain-containing protein</fullName>
    </submittedName>
</protein>
<sequence>MDPNKVVLDPILPLRFVDLKREIAASYPDFEARVTRAWTEVLQQLEETSKAVVAEGSNIIPQVQFEDLRNLRPEQVATIKRRGCVVIKDVVGDAEVAKWKASLDVFVKANPDVPGFPDPDKQFFHLYWTKAQVLARAHPNVLRSSAWINELYHVKEGSNLEGVDLSTPLSYADRFRIRHPGVAWEVHPPHVDGGSIERWEDKVFRSCFDDILNGNWRNHDPYDLEGRINARSSLYGRPGQSSIFRTFQGWLALSPTGPHQGTIKFFPDVLLSNAYLILRPFFHPKPEQTSDDPLDARNWRYDISTPDFPGIYAFYGGFTGPRPNNISHPHLRLDETMTSAPEVNAGDMVFWHCDLVHSVEREHNGSSDCAVMYIPAVPTTPQNTEYIKRQKDTFVQGSTPPDFPKTAPEASYVGIGLPEDIVDAMGKKAMGFDIQVA</sequence>
<accession>A0ACB8STG2</accession>
<reference evidence="1" key="1">
    <citation type="submission" date="2021-03" db="EMBL/GenBank/DDBJ databases">
        <authorList>
            <consortium name="DOE Joint Genome Institute"/>
            <person name="Ahrendt S."/>
            <person name="Looney B.P."/>
            <person name="Miyauchi S."/>
            <person name="Morin E."/>
            <person name="Drula E."/>
            <person name="Courty P.E."/>
            <person name="Chicoki N."/>
            <person name="Fauchery L."/>
            <person name="Kohler A."/>
            <person name="Kuo A."/>
            <person name="Labutti K."/>
            <person name="Pangilinan J."/>
            <person name="Lipzen A."/>
            <person name="Riley R."/>
            <person name="Andreopoulos W."/>
            <person name="He G."/>
            <person name="Johnson J."/>
            <person name="Barry K.W."/>
            <person name="Grigoriev I.V."/>
            <person name="Nagy L."/>
            <person name="Hibbett D."/>
            <person name="Henrissat B."/>
            <person name="Matheny P.B."/>
            <person name="Labbe J."/>
            <person name="Martin F."/>
        </authorList>
    </citation>
    <scope>NUCLEOTIDE SEQUENCE</scope>
    <source>
        <strain evidence="1">HHB10654</strain>
    </source>
</reference>
<keyword evidence="2" id="KW-1185">Reference proteome</keyword>
<name>A0ACB8STG2_9AGAM</name>
<dbReference type="EMBL" id="MU277228">
    <property type="protein sequence ID" value="KAI0059235.1"/>
    <property type="molecule type" value="Genomic_DNA"/>
</dbReference>
<gene>
    <name evidence="1" type="ORF">BV25DRAFT_1159763</name>
</gene>
<dbReference type="Proteomes" id="UP000814140">
    <property type="component" value="Unassembled WGS sequence"/>
</dbReference>
<reference evidence="1" key="2">
    <citation type="journal article" date="2022" name="New Phytol.">
        <title>Evolutionary transition to the ectomycorrhizal habit in the genomes of a hyperdiverse lineage of mushroom-forming fungi.</title>
        <authorList>
            <person name="Looney B."/>
            <person name="Miyauchi S."/>
            <person name="Morin E."/>
            <person name="Drula E."/>
            <person name="Courty P.E."/>
            <person name="Kohler A."/>
            <person name="Kuo A."/>
            <person name="LaButti K."/>
            <person name="Pangilinan J."/>
            <person name="Lipzen A."/>
            <person name="Riley R."/>
            <person name="Andreopoulos W."/>
            <person name="He G."/>
            <person name="Johnson J."/>
            <person name="Nolan M."/>
            <person name="Tritt A."/>
            <person name="Barry K.W."/>
            <person name="Grigoriev I.V."/>
            <person name="Nagy L.G."/>
            <person name="Hibbett D."/>
            <person name="Henrissat B."/>
            <person name="Matheny P.B."/>
            <person name="Labbe J."/>
            <person name="Martin F.M."/>
        </authorList>
    </citation>
    <scope>NUCLEOTIDE SEQUENCE</scope>
    <source>
        <strain evidence="1">HHB10654</strain>
    </source>
</reference>
<evidence type="ECO:0000313" key="2">
    <source>
        <dbReference type="Proteomes" id="UP000814140"/>
    </source>
</evidence>
<evidence type="ECO:0000313" key="1">
    <source>
        <dbReference type="EMBL" id="KAI0059235.1"/>
    </source>
</evidence>